<keyword evidence="2 4" id="KW-0238">DNA-binding</keyword>
<sequence length="228" mass="24586">MSDSSPRRLPRGRSALSPEEVERIQRSRLCAAMAEVMAEKGYVATSVADVLQRSGVSRQSFYQVFDGKLDCFMAAFDVARDMLFQHLLEMIGGGEGGVPAPGSGAGPMDRFEQAFTAYLEALAIELPYTRLFLVEVYAAGAEAVRRRADLQNSITEMLADMLGARDEEGRFTCRMIVAATSTLVTNAVAENDLDALRAIGPPLVRNVRTLWDAGALGNRHAAAGPAGQ</sequence>
<keyword evidence="1" id="KW-0805">Transcription regulation</keyword>
<evidence type="ECO:0000256" key="5">
    <source>
        <dbReference type="SAM" id="MobiDB-lite"/>
    </source>
</evidence>
<dbReference type="RefSeq" id="WP_344268847.1">
    <property type="nucleotide sequence ID" value="NZ_BAAAMR010000033.1"/>
</dbReference>
<gene>
    <name evidence="7" type="ORF">GCM10009727_39570</name>
</gene>
<feature type="domain" description="HTH tetR-type" evidence="6">
    <location>
        <begin position="23"/>
        <end position="83"/>
    </location>
</feature>
<dbReference type="PANTHER" id="PTHR30055">
    <property type="entry name" value="HTH-TYPE TRANSCRIPTIONAL REGULATOR RUTR"/>
    <property type="match status" value="1"/>
</dbReference>
<organism evidence="7 8">
    <name type="scientific">Actinomadura napierensis</name>
    <dbReference type="NCBI Taxonomy" id="267854"/>
    <lineage>
        <taxon>Bacteria</taxon>
        <taxon>Bacillati</taxon>
        <taxon>Actinomycetota</taxon>
        <taxon>Actinomycetes</taxon>
        <taxon>Streptosporangiales</taxon>
        <taxon>Thermomonosporaceae</taxon>
        <taxon>Actinomadura</taxon>
    </lineage>
</organism>
<evidence type="ECO:0000313" key="8">
    <source>
        <dbReference type="Proteomes" id="UP001501020"/>
    </source>
</evidence>
<dbReference type="PANTHER" id="PTHR30055:SF238">
    <property type="entry name" value="MYCOFACTOCIN BIOSYNTHESIS TRANSCRIPTIONAL REGULATOR MFTR-RELATED"/>
    <property type="match status" value="1"/>
</dbReference>
<proteinExistence type="predicted"/>
<evidence type="ECO:0000313" key="7">
    <source>
        <dbReference type="EMBL" id="GAA2141812.1"/>
    </source>
</evidence>
<evidence type="ECO:0000256" key="3">
    <source>
        <dbReference type="ARBA" id="ARBA00023163"/>
    </source>
</evidence>
<feature type="region of interest" description="Disordered" evidence="5">
    <location>
        <begin position="1"/>
        <end position="20"/>
    </location>
</feature>
<comment type="caution">
    <text evidence="7">The sequence shown here is derived from an EMBL/GenBank/DDBJ whole genome shotgun (WGS) entry which is preliminary data.</text>
</comment>
<evidence type="ECO:0000256" key="4">
    <source>
        <dbReference type="PROSITE-ProRule" id="PRU00335"/>
    </source>
</evidence>
<dbReference type="PROSITE" id="PS50977">
    <property type="entry name" value="HTH_TETR_2"/>
    <property type="match status" value="1"/>
</dbReference>
<reference evidence="7 8" key="1">
    <citation type="journal article" date="2019" name="Int. J. Syst. Evol. Microbiol.">
        <title>The Global Catalogue of Microorganisms (GCM) 10K type strain sequencing project: providing services to taxonomists for standard genome sequencing and annotation.</title>
        <authorList>
            <consortium name="The Broad Institute Genomics Platform"/>
            <consortium name="The Broad Institute Genome Sequencing Center for Infectious Disease"/>
            <person name="Wu L."/>
            <person name="Ma J."/>
        </authorList>
    </citation>
    <scope>NUCLEOTIDE SEQUENCE [LARGE SCALE GENOMIC DNA]</scope>
    <source>
        <strain evidence="7 8">JCM 13850</strain>
    </source>
</reference>
<dbReference type="InterPro" id="IPR001647">
    <property type="entry name" value="HTH_TetR"/>
</dbReference>
<accession>A0ABN2ZGH2</accession>
<dbReference type="EMBL" id="BAAAMR010000033">
    <property type="protein sequence ID" value="GAA2141812.1"/>
    <property type="molecule type" value="Genomic_DNA"/>
</dbReference>
<name>A0ABN2ZGH2_9ACTN</name>
<evidence type="ECO:0000259" key="6">
    <source>
        <dbReference type="PROSITE" id="PS50977"/>
    </source>
</evidence>
<dbReference type="InterPro" id="IPR009057">
    <property type="entry name" value="Homeodomain-like_sf"/>
</dbReference>
<dbReference type="Gene3D" id="1.10.357.10">
    <property type="entry name" value="Tetracycline Repressor, domain 2"/>
    <property type="match status" value="1"/>
</dbReference>
<evidence type="ECO:0000256" key="2">
    <source>
        <dbReference type="ARBA" id="ARBA00023125"/>
    </source>
</evidence>
<keyword evidence="8" id="KW-1185">Reference proteome</keyword>
<keyword evidence="3" id="KW-0804">Transcription</keyword>
<dbReference type="SUPFAM" id="SSF46689">
    <property type="entry name" value="Homeodomain-like"/>
    <property type="match status" value="1"/>
</dbReference>
<dbReference type="InterPro" id="IPR050109">
    <property type="entry name" value="HTH-type_TetR-like_transc_reg"/>
</dbReference>
<feature type="DNA-binding region" description="H-T-H motif" evidence="4">
    <location>
        <begin position="46"/>
        <end position="65"/>
    </location>
</feature>
<protein>
    <recommendedName>
        <fullName evidence="6">HTH tetR-type domain-containing protein</fullName>
    </recommendedName>
</protein>
<dbReference type="Proteomes" id="UP001501020">
    <property type="component" value="Unassembled WGS sequence"/>
</dbReference>
<dbReference type="Pfam" id="PF00440">
    <property type="entry name" value="TetR_N"/>
    <property type="match status" value="1"/>
</dbReference>
<evidence type="ECO:0000256" key="1">
    <source>
        <dbReference type="ARBA" id="ARBA00023015"/>
    </source>
</evidence>